<reference evidence="1 2" key="1">
    <citation type="submission" date="2020-08" db="EMBL/GenBank/DDBJ databases">
        <title>Whole genome shotgun sequence of Actinoplanes ianthinogenes NBRC 13996.</title>
        <authorList>
            <person name="Komaki H."/>
            <person name="Tamura T."/>
        </authorList>
    </citation>
    <scope>NUCLEOTIDE SEQUENCE [LARGE SCALE GENOMIC DNA]</scope>
    <source>
        <strain evidence="1 2">NBRC 13996</strain>
    </source>
</reference>
<accession>A0ABM7LLH3</accession>
<dbReference type="PANTHER" id="PTHR19959:SF119">
    <property type="entry name" value="FUNGAL LIPASE-LIKE DOMAIN-CONTAINING PROTEIN"/>
    <property type="match status" value="1"/>
</dbReference>
<name>A0ABM7LLH3_9ACTN</name>
<proteinExistence type="predicted"/>
<dbReference type="Proteomes" id="UP000676967">
    <property type="component" value="Chromosome"/>
</dbReference>
<sequence length="956" mass="100028">MVSVEAAGRRAAGCLIAGRLVLTSARATPVVGSEVTVCLVASGRSFAGVVTWRGTPGGSGDAALVRIDDPAWRGEVGGPHPEFGRLVTNRSGMPAEAWGIQRAEWTVAVTPWAVTGVVRADRFVPGDIEKVGNAGDSGNDRGFGIEQGFGSGDGAGNAGAPGSLRGFGTGGGFGDGEGFGIGGGVGGSGGSGAELSGAGVFCGGLLVGVIADGLAVTLVSALCRERGFLEAAGAAVARLLPVELAAGRAGEPVGPRSPAALLRAGARVVGFRGRHRLMDELGAWCSGAGFAALLLHGAAGQGKSRVAHELAGRLTAGGWATLWLGETAPDEAVAAVADVVVPLLVVVDGAESRPEQLRALLAACARHDGVRPLRVLLLARTAGDWWQLVRGDRLLDGAAVMELPVLDDEQDGRFAAYRAAVHDLAAALPHVPGHGAHHWPTVAERLTEEPHDAGGRALTVQMRALADLLDAVGFGAAAARRKPAEDRLLTHEQRYWAFTAAWHGLDLPDPVAQDVLAVAVLVSPTDEEQADRLLRAIPALAGKPRGDRDAIRNWLADLFPATDGRPWGGLRPDRLAERFAGLRLASSPGLPRPLLPELTDGQRRRLLTMWARAARHTDLTDRLSVPLTSLCLRHADLLTPATVEAATSVPAAAPLVTALRRISADPATGVDRLIAIADRLPRTGDLAPLAADITQRIADLHRQAGRAPELATALNNLSVRLGDLERHAPALAAIEEAVVVHRQLAAEDPAAYEAALARSLSSLAVRLGVLEQPEPSLVAVAEATEIYSRLAAREPDTYRSDLAGALLNLSLGFGAVEQYPQALAAIEESVILHRRLADVEPERYLPELAAALSVLGISLGILDRNEPSRTVAEEAVVIRRRLAEQQPDAYLPSLASALTDLAVRRIVLGEKEAALEAVEEALTIRYQLAEERPETAGEDLEWSLHVHSVISGQADG</sequence>
<dbReference type="InterPro" id="IPR011990">
    <property type="entry name" value="TPR-like_helical_dom_sf"/>
</dbReference>
<keyword evidence="2" id="KW-1185">Reference proteome</keyword>
<dbReference type="Gene3D" id="1.25.40.10">
    <property type="entry name" value="Tetratricopeptide repeat domain"/>
    <property type="match status" value="2"/>
</dbReference>
<evidence type="ECO:0000313" key="2">
    <source>
        <dbReference type="Proteomes" id="UP000676967"/>
    </source>
</evidence>
<dbReference type="Pfam" id="PF13374">
    <property type="entry name" value="TPR_10"/>
    <property type="match status" value="1"/>
</dbReference>
<evidence type="ECO:0000313" key="1">
    <source>
        <dbReference type="EMBL" id="BCJ40141.1"/>
    </source>
</evidence>
<dbReference type="SUPFAM" id="SSF48452">
    <property type="entry name" value="TPR-like"/>
    <property type="match status" value="1"/>
</dbReference>
<dbReference type="PANTHER" id="PTHR19959">
    <property type="entry name" value="KINESIN LIGHT CHAIN"/>
    <property type="match status" value="1"/>
</dbReference>
<dbReference type="EMBL" id="AP023356">
    <property type="protein sequence ID" value="BCJ40141.1"/>
    <property type="molecule type" value="Genomic_DNA"/>
</dbReference>
<organism evidence="1 2">
    <name type="scientific">Actinoplanes ianthinogenes</name>
    <dbReference type="NCBI Taxonomy" id="122358"/>
    <lineage>
        <taxon>Bacteria</taxon>
        <taxon>Bacillati</taxon>
        <taxon>Actinomycetota</taxon>
        <taxon>Actinomycetes</taxon>
        <taxon>Micromonosporales</taxon>
        <taxon>Micromonosporaceae</taxon>
        <taxon>Actinoplanes</taxon>
    </lineage>
</organism>
<evidence type="ECO:0008006" key="3">
    <source>
        <dbReference type="Google" id="ProtNLM"/>
    </source>
</evidence>
<protein>
    <recommendedName>
        <fullName evidence="3">Tetratricopeptide repeat protein</fullName>
    </recommendedName>
</protein>
<gene>
    <name evidence="1" type="ORF">Aiant_07980</name>
</gene>